<dbReference type="EMBL" id="LOHZ01000015">
    <property type="protein sequence ID" value="KYO68629.1"/>
    <property type="molecule type" value="Genomic_DNA"/>
</dbReference>
<dbReference type="GO" id="GO:0080146">
    <property type="term" value="F:L-cysteine desulfhydrase activity"/>
    <property type="evidence" value="ECO:0007669"/>
    <property type="project" value="TreeGrafter"/>
</dbReference>
<evidence type="ECO:0000256" key="1">
    <source>
        <dbReference type="HAMAP-Rule" id="MF_01845"/>
    </source>
</evidence>
<keyword evidence="4" id="KW-1185">Reference proteome</keyword>
<evidence type="ECO:0000313" key="3">
    <source>
        <dbReference type="EMBL" id="KYO68629.1"/>
    </source>
</evidence>
<comment type="caution">
    <text evidence="3">The sequence shown here is derived from an EMBL/GenBank/DDBJ whole genome shotgun (WGS) entry which is preliminary data.</text>
</comment>
<organism evidence="3 4">
    <name type="scientific">Thermovenabulum gondwanense</name>
    <dbReference type="NCBI Taxonomy" id="520767"/>
    <lineage>
        <taxon>Bacteria</taxon>
        <taxon>Bacillati</taxon>
        <taxon>Bacillota</taxon>
        <taxon>Clostridia</taxon>
        <taxon>Thermosediminibacterales</taxon>
        <taxon>Thermosediminibacteraceae</taxon>
        <taxon>Thermovenabulum</taxon>
    </lineage>
</organism>
<dbReference type="HAMAP" id="MF_01845">
    <property type="entry name" value="UPF0597"/>
    <property type="match status" value="1"/>
</dbReference>
<reference evidence="3 4" key="1">
    <citation type="submission" date="2015-12" db="EMBL/GenBank/DDBJ databases">
        <title>Draft genome of Thermovenabulum gondwanense isolated from a red thermophilic microbial mat colonisisng an outflow channel of a bore well.</title>
        <authorList>
            <person name="Patel B.K."/>
        </authorList>
    </citation>
    <scope>NUCLEOTIDE SEQUENCE [LARGE SCALE GENOMIC DNA]</scope>
    <source>
        <strain evidence="3 4">R270</strain>
    </source>
</reference>
<gene>
    <name evidence="3" type="ORF">ATZ99_01380</name>
</gene>
<dbReference type="PATRIC" id="fig|520767.4.peg.145"/>
<dbReference type="RefSeq" id="WP_068747333.1">
    <property type="nucleotide sequence ID" value="NZ_LOHZ01000015.1"/>
</dbReference>
<dbReference type="PIRSF" id="PIRSF006054">
    <property type="entry name" value="UCP006054"/>
    <property type="match status" value="1"/>
</dbReference>
<dbReference type="AlphaFoldDB" id="A0A161RAB3"/>
<accession>A0A161RAB3</accession>
<dbReference type="InterPro" id="IPR005130">
    <property type="entry name" value="Ser_deHydtase-like_asu"/>
</dbReference>
<dbReference type="PANTHER" id="PTHR30501:SF2">
    <property type="entry name" value="UPF0597 PROTEIN YHAM"/>
    <property type="match status" value="1"/>
</dbReference>
<dbReference type="Proteomes" id="UP000075737">
    <property type="component" value="Unassembled WGS sequence"/>
</dbReference>
<feature type="domain" description="Serine dehydratase-like alpha subunit" evidence="2">
    <location>
        <begin position="169"/>
        <end position="417"/>
    </location>
</feature>
<proteinExistence type="inferred from homology"/>
<dbReference type="InterPro" id="IPR021144">
    <property type="entry name" value="UPF0597"/>
</dbReference>
<dbReference type="PANTHER" id="PTHR30501">
    <property type="entry name" value="UPF0597 PROTEIN YHAM"/>
    <property type="match status" value="1"/>
</dbReference>
<dbReference type="STRING" id="520767.ATZ99_01380"/>
<dbReference type="GO" id="GO:0019450">
    <property type="term" value="P:L-cysteine catabolic process to pyruvate"/>
    <property type="evidence" value="ECO:0007669"/>
    <property type="project" value="TreeGrafter"/>
</dbReference>
<protein>
    <recommendedName>
        <fullName evidence="1">UPF0597 protein ATZ99_01380</fullName>
    </recommendedName>
</protein>
<evidence type="ECO:0000259" key="2">
    <source>
        <dbReference type="Pfam" id="PF03313"/>
    </source>
</evidence>
<sequence>MGCKELLNILKSELKLATGCTEPAGVAFATAKAVELLGEEVLKVKVTVSTNVFKNGMGVYVPGADNKGLEYAAALGAVVVKPELELGILEDVDGEYTKRALTLIKKGAVDITYLSGCPGVYIKVEAESLNHESTVIIKGNHTNIIYLEVDGKILKDEVNEDKRQEEKIKDWAIKDIIDTVNKFSEKELLFLKEVIKINADIAQKGLNEKWGLGIGFTLNEMYTRGILNKDMVNTAKAWTAGAIDARMAGVKMPVISCGGSGNQGLMASIPVIVASEYLKVDEISFLRALALSFLITLYIKSHIGRLSALCGCAVASCMGSGAGIAYLMNLGEKGIIEAMQNIMGSISGIICDGAKPGCSLKALIAVETAFQMVFLAKYNIMIEPFSGIVSGDVEETIKNLGRVAIPGMEETDLTILEIMLKNRSEIINI</sequence>
<dbReference type="OrthoDB" id="41906at2"/>
<name>A0A161RAB3_9FIRM</name>
<comment type="similarity">
    <text evidence="1">Belongs to the UPF0597 family.</text>
</comment>
<dbReference type="Pfam" id="PF03313">
    <property type="entry name" value="SDH_alpha"/>
    <property type="match status" value="1"/>
</dbReference>
<evidence type="ECO:0000313" key="4">
    <source>
        <dbReference type="Proteomes" id="UP000075737"/>
    </source>
</evidence>